<proteinExistence type="predicted"/>
<feature type="compositionally biased region" description="Basic and acidic residues" evidence="1">
    <location>
        <begin position="569"/>
        <end position="589"/>
    </location>
</feature>
<gene>
    <name evidence="3" type="ORF">KCU76_g1239</name>
</gene>
<feature type="non-terminal residue" evidence="3">
    <location>
        <position position="606"/>
    </location>
</feature>
<feature type="domain" description="Gfd2/YDR514C-like C-terminal" evidence="2">
    <location>
        <begin position="126"/>
        <end position="313"/>
    </location>
</feature>
<dbReference type="InterPro" id="IPR012337">
    <property type="entry name" value="RNaseH-like_sf"/>
</dbReference>
<reference evidence="3" key="2">
    <citation type="submission" date="2021-08" db="EMBL/GenBank/DDBJ databases">
        <authorList>
            <person name="Gostincar C."/>
            <person name="Sun X."/>
            <person name="Song Z."/>
            <person name="Gunde-Cimerman N."/>
        </authorList>
    </citation>
    <scope>NUCLEOTIDE SEQUENCE</scope>
    <source>
        <strain evidence="3">EXF-9911</strain>
    </source>
</reference>
<feature type="region of interest" description="Disordered" evidence="1">
    <location>
        <begin position="391"/>
        <end position="491"/>
    </location>
</feature>
<dbReference type="InterPro" id="IPR036397">
    <property type="entry name" value="RNaseH_sf"/>
</dbReference>
<dbReference type="PANTHER" id="PTHR28083:SF1">
    <property type="entry name" value="GOOD FOR FULL DBP5 ACTIVITY PROTEIN 2"/>
    <property type="match status" value="1"/>
</dbReference>
<dbReference type="Proteomes" id="UP000779574">
    <property type="component" value="Unassembled WGS sequence"/>
</dbReference>
<evidence type="ECO:0000313" key="3">
    <source>
        <dbReference type="EMBL" id="KAG9699784.1"/>
    </source>
</evidence>
<feature type="compositionally biased region" description="Polar residues" evidence="1">
    <location>
        <begin position="420"/>
        <end position="433"/>
    </location>
</feature>
<dbReference type="Pfam" id="PF21762">
    <property type="entry name" value="DEDDh_C"/>
    <property type="match status" value="1"/>
</dbReference>
<sequence length="606" mass="66694">MISRRALHLKNGVIRSVAKPSSIISSEFTLPIRTGRRAVSFLEATASSSRPIQSDFESIATTQKALPTVFIAEGAELEIETMNAQKEAELLAMQHVLGLKDASDEAVKIKPKQLERLQRLKAADPVFVCVDLEAYEFAQDKITEVGVSVLDSRHVLGTDPGPDGKGWLPKINTRHILIKEHKHLVNKRFVHGCPDKFNFGDSEVVPLKHIHKTLTQLFDNPSPNSIRASDRGSRSLIFVGHGLSNDTSYLNKLKFDPNAKGNIVQMVDTQKFVGTKKQQVGLSKLLAGLGVEPENLHNAGNDAAYTMQALLLMTVQHTNNPGAYVKAVADAKAKVDPAKQRYKDHKAAIRAKKLAQEKEAAANVDLPQTLKLGHHDVESALPATAYNSSLVANSPAGKERKEPSYRRLSLSSHNDRSTYHRSSSTDHANINSPSRKRKSSDNGPVDDEKKVRLSIDKGMHDGQSDKTVVTPLTTSDAGSSLPISQHASTVPEGHSHAARVRAMASYEAAQNEIGDDQKSLVSEAPLQTDNPRIRHVKVRNIAPRVYEDESVEVSQQPAHFQIRTTVTGKVKDDQRPARARALESYRAESEAQRLMEKTKLWDSPSF</sequence>
<dbReference type="GO" id="GO:0003676">
    <property type="term" value="F:nucleic acid binding"/>
    <property type="evidence" value="ECO:0007669"/>
    <property type="project" value="InterPro"/>
</dbReference>
<reference evidence="3" key="1">
    <citation type="journal article" date="2021" name="J Fungi (Basel)">
        <title>Virulence traits and population genomics of the black yeast Aureobasidium melanogenum.</title>
        <authorList>
            <person name="Cernosa A."/>
            <person name="Sun X."/>
            <person name="Gostincar C."/>
            <person name="Fang C."/>
            <person name="Gunde-Cimerman N."/>
            <person name="Song Z."/>
        </authorList>
    </citation>
    <scope>NUCLEOTIDE SEQUENCE</scope>
    <source>
        <strain evidence="3">EXF-9911</strain>
    </source>
</reference>
<evidence type="ECO:0000256" key="1">
    <source>
        <dbReference type="SAM" id="MobiDB-lite"/>
    </source>
</evidence>
<feature type="region of interest" description="Disordered" evidence="1">
    <location>
        <begin position="568"/>
        <end position="589"/>
    </location>
</feature>
<dbReference type="PANTHER" id="PTHR28083">
    <property type="entry name" value="GOOD FOR FULL DBP5 ACTIVITY PROTEIN 2"/>
    <property type="match status" value="1"/>
</dbReference>
<dbReference type="InterPro" id="IPR040151">
    <property type="entry name" value="Gfd2/YDR514C-like"/>
</dbReference>
<dbReference type="SUPFAM" id="SSF53098">
    <property type="entry name" value="Ribonuclease H-like"/>
    <property type="match status" value="1"/>
</dbReference>
<dbReference type="GO" id="GO:0005634">
    <property type="term" value="C:nucleus"/>
    <property type="evidence" value="ECO:0007669"/>
    <property type="project" value="TreeGrafter"/>
</dbReference>
<name>A0A9P8EWY3_AURME</name>
<evidence type="ECO:0000259" key="2">
    <source>
        <dbReference type="Pfam" id="PF21762"/>
    </source>
</evidence>
<dbReference type="OrthoDB" id="5953249at2759"/>
<protein>
    <recommendedName>
        <fullName evidence="2">Gfd2/YDR514C-like C-terminal domain-containing protein</fullName>
    </recommendedName>
</protein>
<feature type="compositionally biased region" description="Polar residues" evidence="1">
    <location>
        <begin position="465"/>
        <end position="488"/>
    </location>
</feature>
<organism evidence="3 4">
    <name type="scientific">Aureobasidium melanogenum</name>
    <name type="common">Aureobasidium pullulans var. melanogenum</name>
    <dbReference type="NCBI Taxonomy" id="46634"/>
    <lineage>
        <taxon>Eukaryota</taxon>
        <taxon>Fungi</taxon>
        <taxon>Dikarya</taxon>
        <taxon>Ascomycota</taxon>
        <taxon>Pezizomycotina</taxon>
        <taxon>Dothideomycetes</taxon>
        <taxon>Dothideomycetidae</taxon>
        <taxon>Dothideales</taxon>
        <taxon>Saccotheciaceae</taxon>
        <taxon>Aureobasidium</taxon>
    </lineage>
</organism>
<feature type="compositionally biased region" description="Basic and acidic residues" evidence="1">
    <location>
        <begin position="446"/>
        <end position="464"/>
    </location>
</feature>
<dbReference type="InterPro" id="IPR048519">
    <property type="entry name" value="Gfd2/YDR514C-like_C"/>
</dbReference>
<accession>A0A9P8EWY3</accession>
<dbReference type="EMBL" id="JAHFXF010000026">
    <property type="protein sequence ID" value="KAG9699784.1"/>
    <property type="molecule type" value="Genomic_DNA"/>
</dbReference>
<dbReference type="AlphaFoldDB" id="A0A9P8EWY3"/>
<comment type="caution">
    <text evidence="3">The sequence shown here is derived from an EMBL/GenBank/DDBJ whole genome shotgun (WGS) entry which is preliminary data.</text>
</comment>
<evidence type="ECO:0000313" key="4">
    <source>
        <dbReference type="Proteomes" id="UP000779574"/>
    </source>
</evidence>
<dbReference type="Gene3D" id="3.30.420.10">
    <property type="entry name" value="Ribonuclease H-like superfamily/Ribonuclease H"/>
    <property type="match status" value="1"/>
</dbReference>